<feature type="transmembrane region" description="Helical" evidence="1">
    <location>
        <begin position="37"/>
        <end position="55"/>
    </location>
</feature>
<sequence length="69" mass="7570">MHRTRKRIAHLLSPIRRHVARVRVEARSDAGFTAFEWAVGLALTGSLILVVYGAANTKIAEKVAQIAGF</sequence>
<gene>
    <name evidence="2" type="ORF">GCM10010339_87100</name>
</gene>
<name>A0A918YUW6_9ACTN</name>
<dbReference type="Proteomes" id="UP000655443">
    <property type="component" value="Unassembled WGS sequence"/>
</dbReference>
<keyword evidence="1" id="KW-1133">Transmembrane helix</keyword>
<accession>A0A918YUW6</accession>
<evidence type="ECO:0000313" key="2">
    <source>
        <dbReference type="EMBL" id="GHE14775.1"/>
    </source>
</evidence>
<evidence type="ECO:0000256" key="1">
    <source>
        <dbReference type="SAM" id="Phobius"/>
    </source>
</evidence>
<keyword evidence="1" id="KW-0812">Transmembrane</keyword>
<dbReference type="RefSeq" id="WP_189959063.1">
    <property type="nucleotide sequence ID" value="NZ_BMVG01000054.1"/>
</dbReference>
<keyword evidence="3" id="KW-1185">Reference proteome</keyword>
<keyword evidence="1" id="KW-0472">Membrane</keyword>
<reference evidence="2" key="1">
    <citation type="journal article" date="2014" name="Int. J. Syst. Evol. Microbiol.">
        <title>Complete genome sequence of Corynebacterium casei LMG S-19264T (=DSM 44701T), isolated from a smear-ripened cheese.</title>
        <authorList>
            <consortium name="US DOE Joint Genome Institute (JGI-PGF)"/>
            <person name="Walter F."/>
            <person name="Albersmeier A."/>
            <person name="Kalinowski J."/>
            <person name="Ruckert C."/>
        </authorList>
    </citation>
    <scope>NUCLEOTIDE SEQUENCE</scope>
    <source>
        <strain evidence="2">JCM 4714</strain>
    </source>
</reference>
<dbReference type="EMBL" id="BMVG01000054">
    <property type="protein sequence ID" value="GHE14775.1"/>
    <property type="molecule type" value="Genomic_DNA"/>
</dbReference>
<proteinExistence type="predicted"/>
<comment type="caution">
    <text evidence="2">The sequence shown here is derived from an EMBL/GenBank/DDBJ whole genome shotgun (WGS) entry which is preliminary data.</text>
</comment>
<organism evidence="2 3">
    <name type="scientific">Streptomyces alanosinicus</name>
    <dbReference type="NCBI Taxonomy" id="68171"/>
    <lineage>
        <taxon>Bacteria</taxon>
        <taxon>Bacillati</taxon>
        <taxon>Actinomycetota</taxon>
        <taxon>Actinomycetes</taxon>
        <taxon>Kitasatosporales</taxon>
        <taxon>Streptomycetaceae</taxon>
        <taxon>Streptomyces</taxon>
    </lineage>
</organism>
<dbReference type="AlphaFoldDB" id="A0A918YUW6"/>
<evidence type="ECO:0000313" key="3">
    <source>
        <dbReference type="Proteomes" id="UP000655443"/>
    </source>
</evidence>
<reference evidence="2" key="2">
    <citation type="submission" date="2020-09" db="EMBL/GenBank/DDBJ databases">
        <authorList>
            <person name="Sun Q."/>
            <person name="Ohkuma M."/>
        </authorList>
    </citation>
    <scope>NUCLEOTIDE SEQUENCE</scope>
    <source>
        <strain evidence="2">JCM 4714</strain>
    </source>
</reference>
<protein>
    <submittedName>
        <fullName evidence="2">Uncharacterized protein</fullName>
    </submittedName>
</protein>